<feature type="binding site" evidence="5">
    <location>
        <position position="95"/>
    </location>
    <ligand>
        <name>ATP</name>
        <dbReference type="ChEBI" id="CHEBI:30616"/>
    </ligand>
</feature>
<evidence type="ECO:0000256" key="2">
    <source>
        <dbReference type="ARBA" id="ARBA00022723"/>
    </source>
</evidence>
<keyword evidence="9" id="KW-1185">Reference proteome</keyword>
<evidence type="ECO:0000313" key="9">
    <source>
        <dbReference type="Proteomes" id="UP001474181"/>
    </source>
</evidence>
<reference evidence="8 9" key="1">
    <citation type="submission" date="2024-06" db="EMBL/GenBank/DDBJ databases">
        <title>The Natural Products Discovery Center: Release of the First 8490 Sequenced Strains for Exploring Actinobacteria Biosynthetic Diversity.</title>
        <authorList>
            <person name="Kalkreuter E."/>
            <person name="Kautsar S.A."/>
            <person name="Yang D."/>
            <person name="Bader C.D."/>
            <person name="Teijaro C.N."/>
            <person name="Fluegel L."/>
            <person name="Davis C.M."/>
            <person name="Simpson J.R."/>
            <person name="Lauterbach L."/>
            <person name="Steele A.D."/>
            <person name="Gui C."/>
            <person name="Meng S."/>
            <person name="Li G."/>
            <person name="Viehrig K."/>
            <person name="Ye F."/>
            <person name="Su P."/>
            <person name="Kiefer A.F."/>
            <person name="Nichols A."/>
            <person name="Cepeda A.J."/>
            <person name="Yan W."/>
            <person name="Fan B."/>
            <person name="Jiang Y."/>
            <person name="Adhikari A."/>
            <person name="Zheng C.-J."/>
            <person name="Schuster L."/>
            <person name="Cowan T.M."/>
            <person name="Smanski M.J."/>
            <person name="Chevrette M.G."/>
            <person name="De Carvalho L.P.S."/>
            <person name="Shen B."/>
        </authorList>
    </citation>
    <scope>NUCLEOTIDE SEQUENCE [LARGE SCALE GENOMIC DNA]</scope>
    <source>
        <strain evidence="8 9">NPDC000234</strain>
    </source>
</reference>
<comment type="catalytic activity">
    <reaction evidence="5">
        <text>succinate + ATP + CoA = succinyl-CoA + ADP + phosphate</text>
        <dbReference type="Rhea" id="RHEA:17661"/>
        <dbReference type="ChEBI" id="CHEBI:30031"/>
        <dbReference type="ChEBI" id="CHEBI:30616"/>
        <dbReference type="ChEBI" id="CHEBI:43474"/>
        <dbReference type="ChEBI" id="CHEBI:57287"/>
        <dbReference type="ChEBI" id="CHEBI:57292"/>
        <dbReference type="ChEBI" id="CHEBI:456216"/>
        <dbReference type="EC" id="6.2.1.5"/>
    </reaction>
</comment>
<feature type="binding site" evidence="5">
    <location>
        <position position="257"/>
    </location>
    <ligand>
        <name>substrate</name>
        <note>ligand shared with subunit alpha</note>
    </ligand>
</feature>
<keyword evidence="5" id="KW-0816">Tricarboxylic acid cycle</keyword>
<dbReference type="PANTHER" id="PTHR11815">
    <property type="entry name" value="SUCCINYL-COA SYNTHETASE BETA CHAIN"/>
    <property type="match status" value="1"/>
</dbReference>
<dbReference type="SUPFAM" id="SSF56059">
    <property type="entry name" value="Glutathione synthetase ATP-binding domain-like"/>
    <property type="match status" value="1"/>
</dbReference>
<keyword evidence="5 6" id="KW-0067">ATP-binding</keyword>
<comment type="pathway">
    <text evidence="5">Carbohydrate metabolism; tricarboxylic acid cycle; succinate from succinyl-CoA (ligase route): step 1/1.</text>
</comment>
<dbReference type="NCBIfam" id="NF001913">
    <property type="entry name" value="PRK00696.1"/>
    <property type="match status" value="1"/>
</dbReference>
<comment type="function">
    <text evidence="5">Succinyl-CoA synthetase functions in the citric acid cycle (TCA), coupling the hydrolysis of succinyl-CoA to the synthesis of either ATP or GTP and thus represents the only step of substrate-level phosphorylation in the TCA. The beta subunit provides nucleotide specificity of the enzyme and binds the substrate succinate, while the binding sites for coenzyme A and phosphate are found in the alpha subunit.</text>
</comment>
<dbReference type="EC" id="6.2.1.5" evidence="5"/>
<proteinExistence type="inferred from homology"/>
<comment type="catalytic activity">
    <reaction evidence="5">
        <text>GTP + succinate + CoA = succinyl-CoA + GDP + phosphate</text>
        <dbReference type="Rhea" id="RHEA:22120"/>
        <dbReference type="ChEBI" id="CHEBI:30031"/>
        <dbReference type="ChEBI" id="CHEBI:37565"/>
        <dbReference type="ChEBI" id="CHEBI:43474"/>
        <dbReference type="ChEBI" id="CHEBI:57287"/>
        <dbReference type="ChEBI" id="CHEBI:57292"/>
        <dbReference type="ChEBI" id="CHEBI:58189"/>
    </reaction>
</comment>
<comment type="subunit">
    <text evidence="5">Heterotetramer of two alpha and two beta subunits.</text>
</comment>
<feature type="binding site" evidence="5">
    <location>
        <position position="45"/>
    </location>
    <ligand>
        <name>ATP</name>
        <dbReference type="ChEBI" id="CHEBI:30616"/>
    </ligand>
</feature>
<dbReference type="InterPro" id="IPR017866">
    <property type="entry name" value="Succ-CoA_synthase_bsu_CS"/>
</dbReference>
<evidence type="ECO:0000256" key="5">
    <source>
        <dbReference type="HAMAP-Rule" id="MF_00558"/>
    </source>
</evidence>
<dbReference type="PIRSF" id="PIRSF001554">
    <property type="entry name" value="SucCS_beta"/>
    <property type="match status" value="1"/>
</dbReference>
<keyword evidence="2 5" id="KW-0479">Metal-binding</keyword>
<dbReference type="EMBL" id="JBEPEK010000848">
    <property type="protein sequence ID" value="MER7187572.1"/>
    <property type="molecule type" value="Genomic_DNA"/>
</dbReference>
<accession>A0ABV1XEY0</accession>
<keyword evidence="1 5" id="KW-0436">Ligase</keyword>
<keyword evidence="3 5" id="KW-0547">Nucleotide-binding</keyword>
<comment type="cofactor">
    <cofactor evidence="5">
        <name>Mg(2+)</name>
        <dbReference type="ChEBI" id="CHEBI:18420"/>
    </cofactor>
    <text evidence="5">Binds 1 Mg(2+) ion per subunit.</text>
</comment>
<name>A0ABV1XEY0_9ACTN</name>
<dbReference type="PANTHER" id="PTHR11815:SF10">
    <property type="entry name" value="SUCCINATE--COA LIGASE [GDP-FORMING] SUBUNIT BETA, MITOCHONDRIAL"/>
    <property type="match status" value="1"/>
</dbReference>
<evidence type="ECO:0000256" key="3">
    <source>
        <dbReference type="ARBA" id="ARBA00022741"/>
    </source>
</evidence>
<dbReference type="SUPFAM" id="SSF52210">
    <property type="entry name" value="Succinyl-CoA synthetase domains"/>
    <property type="match status" value="1"/>
</dbReference>
<dbReference type="NCBIfam" id="TIGR01016">
    <property type="entry name" value="sucCoAbeta"/>
    <property type="match status" value="1"/>
</dbReference>
<gene>
    <name evidence="5 8" type="primary">sucC</name>
    <name evidence="8" type="ORF">ABT404_50335</name>
</gene>
<keyword evidence="4 5" id="KW-0460">Magnesium</keyword>
<feature type="binding site" evidence="5">
    <location>
        <position position="100"/>
    </location>
    <ligand>
        <name>ATP</name>
        <dbReference type="ChEBI" id="CHEBI:30616"/>
    </ligand>
</feature>
<dbReference type="PROSITE" id="PS01217">
    <property type="entry name" value="SUCCINYL_COA_LIG_3"/>
    <property type="match status" value="1"/>
</dbReference>
<dbReference type="InterPro" id="IPR016102">
    <property type="entry name" value="Succinyl-CoA_synth-like"/>
</dbReference>
<dbReference type="InterPro" id="IPR005809">
    <property type="entry name" value="Succ_CoA_ligase-like_bsu"/>
</dbReference>
<dbReference type="Pfam" id="PF00549">
    <property type="entry name" value="Ligase_CoA"/>
    <property type="match status" value="1"/>
</dbReference>
<dbReference type="Gene3D" id="3.30.470.20">
    <property type="entry name" value="ATP-grasp fold, B domain"/>
    <property type="match status" value="1"/>
</dbReference>
<dbReference type="InterPro" id="IPR013815">
    <property type="entry name" value="ATP_grasp_subdomain_1"/>
</dbReference>
<feature type="binding site" evidence="5">
    <location>
        <position position="192"/>
    </location>
    <ligand>
        <name>Mg(2+)</name>
        <dbReference type="ChEBI" id="CHEBI:18420"/>
    </ligand>
</feature>
<evidence type="ECO:0000256" key="1">
    <source>
        <dbReference type="ARBA" id="ARBA00022598"/>
    </source>
</evidence>
<protein>
    <recommendedName>
        <fullName evidence="5">Succinate--CoA ligase [ADP-forming] subunit beta</fullName>
        <ecNumber evidence="5">6.2.1.5</ecNumber>
    </recommendedName>
    <alternativeName>
        <fullName evidence="5">Succinyl-CoA synthetase subunit beta</fullName>
        <shortName evidence="5">SCS-beta</shortName>
    </alternativeName>
</protein>
<dbReference type="RefSeq" id="WP_089099338.1">
    <property type="nucleotide sequence ID" value="NZ_BCFL01000016.1"/>
</dbReference>
<evidence type="ECO:0000313" key="8">
    <source>
        <dbReference type="EMBL" id="MER7187572.1"/>
    </source>
</evidence>
<dbReference type="Pfam" id="PF08442">
    <property type="entry name" value="ATP-grasp_2"/>
    <property type="match status" value="1"/>
</dbReference>
<feature type="binding site" evidence="5">
    <location>
        <position position="92"/>
    </location>
    <ligand>
        <name>ATP</name>
        <dbReference type="ChEBI" id="CHEBI:30616"/>
    </ligand>
</feature>
<dbReference type="Proteomes" id="UP001474181">
    <property type="component" value="Unassembled WGS sequence"/>
</dbReference>
<dbReference type="Gene3D" id="3.40.50.261">
    <property type="entry name" value="Succinyl-CoA synthetase domains"/>
    <property type="match status" value="1"/>
</dbReference>
<dbReference type="InterPro" id="IPR013650">
    <property type="entry name" value="ATP-grasp_succ-CoA_synth-type"/>
</dbReference>
<dbReference type="PROSITE" id="PS50975">
    <property type="entry name" value="ATP_GRASP"/>
    <property type="match status" value="1"/>
</dbReference>
<evidence type="ECO:0000259" key="7">
    <source>
        <dbReference type="PROSITE" id="PS50975"/>
    </source>
</evidence>
<dbReference type="InterPro" id="IPR011761">
    <property type="entry name" value="ATP-grasp"/>
</dbReference>
<comment type="caution">
    <text evidence="8">The sequence shown here is derived from an EMBL/GenBank/DDBJ whole genome shotgun (WGS) entry which is preliminary data.</text>
</comment>
<feature type="binding site" evidence="5">
    <location>
        <begin position="52"/>
        <end position="54"/>
    </location>
    <ligand>
        <name>ATP</name>
        <dbReference type="ChEBI" id="CHEBI:30616"/>
    </ligand>
</feature>
<feature type="domain" description="ATP-grasp" evidence="7">
    <location>
        <begin position="9"/>
        <end position="231"/>
    </location>
</feature>
<comment type="similarity">
    <text evidence="5">Belongs to the succinate/malate CoA ligase beta subunit family.</text>
</comment>
<evidence type="ECO:0000256" key="6">
    <source>
        <dbReference type="PROSITE-ProRule" id="PRU00409"/>
    </source>
</evidence>
<dbReference type="GO" id="GO:0004775">
    <property type="term" value="F:succinate-CoA ligase (ADP-forming) activity"/>
    <property type="evidence" value="ECO:0007669"/>
    <property type="project" value="UniProtKB-EC"/>
</dbReference>
<feature type="binding site" evidence="5">
    <location>
        <begin position="319"/>
        <end position="321"/>
    </location>
    <ligand>
        <name>substrate</name>
        <note>ligand shared with subunit alpha</note>
    </ligand>
</feature>
<sequence length="393" mass="41229">MDLFEYQARDLFAKHDVPVLAGEVIDTPEAARAITERLGGKSVVKAQVKVGGRGKAGGVKLAASADEAVARATDILGMDIKGHTVHKVMIAETAPEILEEYYVSFLLDRANRTFLSIASVEGGMEIEEVAATRPDAVAQTPIDAIDGVDLAKAKEIVAAAKFPAEVADKVADVLVTLWDTFIKEDALLVEVNPLAKVASGDVIALDGKVSLDDNAEFRHADWAELHDKAAANPLEAAAKEKNLNYVKLDGEVGIIGNGAGLVMSTLDVVAYAGEKHGGVKPANFLDIGGGASAQVMANGLEIILGDPDVKSVFVNVFGGITACDEVANGIVQALKLLEDRGEDVSKPLVVRLDGNNAELGRKILTDANHPLVQRVDTMDGAADKAAELANAAK</sequence>
<dbReference type="HAMAP" id="MF_00558">
    <property type="entry name" value="Succ_CoA_beta"/>
    <property type="match status" value="1"/>
</dbReference>
<dbReference type="InterPro" id="IPR005811">
    <property type="entry name" value="SUCC_ACL_C"/>
</dbReference>
<dbReference type="Gene3D" id="3.30.1490.20">
    <property type="entry name" value="ATP-grasp fold, A domain"/>
    <property type="match status" value="1"/>
</dbReference>
<evidence type="ECO:0000256" key="4">
    <source>
        <dbReference type="ARBA" id="ARBA00022842"/>
    </source>
</evidence>
<feature type="binding site" evidence="5">
    <location>
        <position position="206"/>
    </location>
    <ligand>
        <name>Mg(2+)</name>
        <dbReference type="ChEBI" id="CHEBI:18420"/>
    </ligand>
</feature>
<organism evidence="8 9">
    <name type="scientific">Streptomyces hyaluromycini</name>
    <dbReference type="NCBI Taxonomy" id="1377993"/>
    <lineage>
        <taxon>Bacteria</taxon>
        <taxon>Bacillati</taxon>
        <taxon>Actinomycetota</taxon>
        <taxon>Actinomycetes</taxon>
        <taxon>Kitasatosporales</taxon>
        <taxon>Streptomycetaceae</taxon>
        <taxon>Streptomyces</taxon>
    </lineage>
</organism>